<dbReference type="EMBL" id="CAJGYO010000007">
    <property type="protein sequence ID" value="CAD6243841.1"/>
    <property type="molecule type" value="Genomic_DNA"/>
</dbReference>
<dbReference type="InterPro" id="IPR016177">
    <property type="entry name" value="DNA-bd_dom_sf"/>
</dbReference>
<evidence type="ECO:0000256" key="5">
    <source>
        <dbReference type="ARBA" id="ARBA00023242"/>
    </source>
</evidence>
<dbReference type="InterPro" id="IPR001471">
    <property type="entry name" value="AP2/ERF_dom"/>
</dbReference>
<evidence type="ECO:0000256" key="6">
    <source>
        <dbReference type="SAM" id="MobiDB-lite"/>
    </source>
</evidence>
<evidence type="ECO:0000256" key="1">
    <source>
        <dbReference type="ARBA" id="ARBA00004123"/>
    </source>
</evidence>
<sequence length="317" mass="34232">MKDGDGDVDLSMKGARYRGVRRRPWGRFAAEIRDPMSKERRWLGTFDTAEQAACAYDIAARAMRGNKARTNFPGHATAGYWPWGTPQPAAVAVAHPININPLLLHNLIASSSHHGCRLLNHAGHGHGHVHSAPARPPAPAPATTDATTIAGAFPVVSHLAAVAMDEDVDDWDGVLRSDPADAGLLQDALHDFYPLTASARRRWQARPVRGRRRRRQGSSSCVGAGKAGGVRLSQSFRGRRWERRVPDDAAGPARGRDPLPGVPGGRGRAVRHPHAPRPQGLMAAAPALCVRACMDRVRVGQDMEDLVLLGFTIPLIP</sequence>
<reference evidence="8" key="1">
    <citation type="submission" date="2020-10" db="EMBL/GenBank/DDBJ databases">
        <authorList>
            <person name="Han B."/>
            <person name="Lu T."/>
            <person name="Zhao Q."/>
            <person name="Huang X."/>
            <person name="Zhao Y."/>
        </authorList>
    </citation>
    <scope>NUCLEOTIDE SEQUENCE</scope>
</reference>
<feature type="region of interest" description="Disordered" evidence="6">
    <location>
        <begin position="204"/>
        <end position="278"/>
    </location>
</feature>
<dbReference type="InterPro" id="IPR036955">
    <property type="entry name" value="AP2/ERF_dom_sf"/>
</dbReference>
<proteinExistence type="predicted"/>
<name>A0A811PAF5_9POAL</name>
<comment type="caution">
    <text evidence="8">The sequence shown here is derived from an EMBL/GenBank/DDBJ whole genome shotgun (WGS) entry which is preliminary data.</text>
</comment>
<dbReference type="PROSITE" id="PS51032">
    <property type="entry name" value="AP2_ERF"/>
    <property type="match status" value="1"/>
</dbReference>
<dbReference type="GO" id="GO:0003677">
    <property type="term" value="F:DNA binding"/>
    <property type="evidence" value="ECO:0007669"/>
    <property type="project" value="UniProtKB-KW"/>
</dbReference>
<evidence type="ECO:0000256" key="2">
    <source>
        <dbReference type="ARBA" id="ARBA00023015"/>
    </source>
</evidence>
<feature type="compositionally biased region" description="Basic residues" evidence="6">
    <location>
        <begin position="204"/>
        <end position="216"/>
    </location>
</feature>
<gene>
    <name evidence="8" type="ORF">NCGR_LOCUS28772</name>
</gene>
<evidence type="ECO:0000313" key="9">
    <source>
        <dbReference type="Proteomes" id="UP000604825"/>
    </source>
</evidence>
<dbReference type="PRINTS" id="PR00367">
    <property type="entry name" value="ETHRSPELEMNT"/>
</dbReference>
<dbReference type="FunFam" id="3.30.730.10:FF:000001">
    <property type="entry name" value="Ethylene-responsive transcription factor 2"/>
    <property type="match status" value="1"/>
</dbReference>
<dbReference type="GO" id="GO:0005634">
    <property type="term" value="C:nucleus"/>
    <property type="evidence" value="ECO:0007669"/>
    <property type="project" value="UniProtKB-SubCell"/>
</dbReference>
<comment type="subcellular location">
    <subcellularLocation>
        <location evidence="1">Nucleus</location>
    </subcellularLocation>
</comment>
<dbReference type="AlphaFoldDB" id="A0A811PAF5"/>
<accession>A0A811PAF5</accession>
<dbReference type="GO" id="GO:0003700">
    <property type="term" value="F:DNA-binding transcription factor activity"/>
    <property type="evidence" value="ECO:0007669"/>
    <property type="project" value="InterPro"/>
</dbReference>
<evidence type="ECO:0000256" key="4">
    <source>
        <dbReference type="ARBA" id="ARBA00023163"/>
    </source>
</evidence>
<keyword evidence="5" id="KW-0539">Nucleus</keyword>
<keyword evidence="9" id="KW-1185">Reference proteome</keyword>
<evidence type="ECO:0000259" key="7">
    <source>
        <dbReference type="PROSITE" id="PS51032"/>
    </source>
</evidence>
<dbReference type="OrthoDB" id="642697at2759"/>
<protein>
    <recommendedName>
        <fullName evidence="7">AP2/ERF domain-containing protein</fullName>
    </recommendedName>
</protein>
<keyword evidence="2" id="KW-0805">Transcription regulation</keyword>
<evidence type="ECO:0000256" key="3">
    <source>
        <dbReference type="ARBA" id="ARBA00023125"/>
    </source>
</evidence>
<dbReference type="SMART" id="SM00380">
    <property type="entry name" value="AP2"/>
    <property type="match status" value="1"/>
</dbReference>
<dbReference type="PANTHER" id="PTHR31677">
    <property type="entry name" value="AP2 DOMAIN CLASS TRANSCRIPTION FACTOR"/>
    <property type="match status" value="1"/>
</dbReference>
<feature type="region of interest" description="Disordered" evidence="6">
    <location>
        <begin position="124"/>
        <end position="143"/>
    </location>
</feature>
<evidence type="ECO:0000313" key="8">
    <source>
        <dbReference type="EMBL" id="CAD6243841.1"/>
    </source>
</evidence>
<dbReference type="Proteomes" id="UP000604825">
    <property type="component" value="Unassembled WGS sequence"/>
</dbReference>
<keyword evidence="3" id="KW-0238">DNA-binding</keyword>
<organism evidence="8 9">
    <name type="scientific">Miscanthus lutarioriparius</name>
    <dbReference type="NCBI Taxonomy" id="422564"/>
    <lineage>
        <taxon>Eukaryota</taxon>
        <taxon>Viridiplantae</taxon>
        <taxon>Streptophyta</taxon>
        <taxon>Embryophyta</taxon>
        <taxon>Tracheophyta</taxon>
        <taxon>Spermatophyta</taxon>
        <taxon>Magnoliopsida</taxon>
        <taxon>Liliopsida</taxon>
        <taxon>Poales</taxon>
        <taxon>Poaceae</taxon>
        <taxon>PACMAD clade</taxon>
        <taxon>Panicoideae</taxon>
        <taxon>Andropogonodae</taxon>
        <taxon>Andropogoneae</taxon>
        <taxon>Saccharinae</taxon>
        <taxon>Miscanthus</taxon>
    </lineage>
</organism>
<feature type="domain" description="AP2/ERF" evidence="7">
    <location>
        <begin position="16"/>
        <end position="73"/>
    </location>
</feature>
<dbReference type="SUPFAM" id="SSF54171">
    <property type="entry name" value="DNA-binding domain"/>
    <property type="match status" value="1"/>
</dbReference>
<dbReference type="PANTHER" id="PTHR31677:SF146">
    <property type="entry name" value="ETHYLENE-RESPONSIVE TRANSCRIPTION FACTOR ESR2"/>
    <property type="match status" value="1"/>
</dbReference>
<dbReference type="CDD" id="cd00018">
    <property type="entry name" value="AP2"/>
    <property type="match status" value="1"/>
</dbReference>
<keyword evidence="4" id="KW-0804">Transcription</keyword>
<dbReference type="Gene3D" id="3.30.730.10">
    <property type="entry name" value="AP2/ERF domain"/>
    <property type="match status" value="1"/>
</dbReference>
<dbReference type="Pfam" id="PF00847">
    <property type="entry name" value="AP2"/>
    <property type="match status" value="1"/>
</dbReference>